<evidence type="ECO:0000313" key="1">
    <source>
        <dbReference type="EMBL" id="BES80591.1"/>
    </source>
</evidence>
<accession>A0ABM8ISP3</accession>
<reference evidence="1 2" key="1">
    <citation type="submission" date="2023-09" db="EMBL/GenBank/DDBJ databases">
        <title>Pyrofollis japonicus gen. nov. sp. nov., a novel member of the family Pyrodictiaceae isolated from the Iheya North hydrothermal field.</title>
        <authorList>
            <person name="Miyazaki U."/>
            <person name="Sanari M."/>
            <person name="Tame A."/>
            <person name="Kitajima M."/>
            <person name="Okamoto A."/>
            <person name="Sawayama S."/>
            <person name="Miyazaki J."/>
            <person name="Takai K."/>
            <person name="Nakagawa S."/>
        </authorList>
    </citation>
    <scope>NUCLEOTIDE SEQUENCE [LARGE SCALE GENOMIC DNA]</scope>
    <source>
        <strain evidence="1 2">AV2</strain>
    </source>
</reference>
<proteinExistence type="predicted"/>
<dbReference type="RefSeq" id="WP_338250969.1">
    <property type="nucleotide sequence ID" value="NZ_AP028907.1"/>
</dbReference>
<organism evidence="1 2">
    <name type="scientific">Pyrodictium abyssi</name>
    <dbReference type="NCBI Taxonomy" id="54256"/>
    <lineage>
        <taxon>Archaea</taxon>
        <taxon>Thermoproteota</taxon>
        <taxon>Thermoprotei</taxon>
        <taxon>Desulfurococcales</taxon>
        <taxon>Pyrodictiaceae</taxon>
        <taxon>Pyrodictium</taxon>
    </lineage>
</organism>
<name>A0ABM8ISP3_9CREN</name>
<sequence>MHSVDENELAASINEYLGRRAPGFLVVLNAASQRAYGVPYRVLPVRSPSAAYKLLRELYASRANIAAKLLVAAPLSRLGGVAAS</sequence>
<keyword evidence="2" id="KW-1185">Reference proteome</keyword>
<dbReference type="GeneID" id="89288179"/>
<protein>
    <submittedName>
        <fullName evidence="1">Uncharacterized protein</fullName>
    </submittedName>
</protein>
<dbReference type="EMBL" id="AP028907">
    <property type="protein sequence ID" value="BES80591.1"/>
    <property type="molecule type" value="Genomic_DNA"/>
</dbReference>
<gene>
    <name evidence="1" type="ORF">PABY_01580</name>
</gene>
<dbReference type="Proteomes" id="UP001341135">
    <property type="component" value="Chromosome"/>
</dbReference>
<evidence type="ECO:0000313" key="2">
    <source>
        <dbReference type="Proteomes" id="UP001341135"/>
    </source>
</evidence>